<dbReference type="GO" id="GO:0000149">
    <property type="term" value="F:SNARE binding"/>
    <property type="evidence" value="ECO:0007669"/>
    <property type="project" value="TreeGrafter"/>
</dbReference>
<dbReference type="InterPro" id="IPR050550">
    <property type="entry name" value="SEC23_SEC24_subfamily"/>
</dbReference>
<reference evidence="6" key="1">
    <citation type="submission" date="2019-09" db="EMBL/GenBank/DDBJ databases">
        <title>Bird 10,000 Genomes (B10K) Project - Family phase.</title>
        <authorList>
            <person name="Zhang G."/>
        </authorList>
    </citation>
    <scope>NUCLEOTIDE SEQUENCE</scope>
    <source>
        <strain evidence="6">B10K-DU-001-09</strain>
        <tissue evidence="6">Muscle</tissue>
    </source>
</reference>
<dbReference type="AlphaFoldDB" id="A0A851MLU7"/>
<accession>A0A851MLU7</accession>
<dbReference type="Gene3D" id="2.30.30.380">
    <property type="entry name" value="Zn-finger domain of Sec23/24"/>
    <property type="match status" value="1"/>
</dbReference>
<feature type="non-terminal residue" evidence="6">
    <location>
        <position position="1"/>
    </location>
</feature>
<feature type="compositionally biased region" description="Pro residues" evidence="3">
    <location>
        <begin position="92"/>
        <end position="104"/>
    </location>
</feature>
<dbReference type="PANTHER" id="PTHR13803:SF6">
    <property type="entry name" value="PROTEIN TRANSPORT PROTEIN SEC24D"/>
    <property type="match status" value="1"/>
</dbReference>
<feature type="domain" description="Sec23/Sec24 trunk" evidence="5">
    <location>
        <begin position="436"/>
        <end position="568"/>
    </location>
</feature>
<evidence type="ECO:0000313" key="7">
    <source>
        <dbReference type="Proteomes" id="UP000614027"/>
    </source>
</evidence>
<feature type="domain" description="Zinc finger Sec23/Sec24-type" evidence="4">
    <location>
        <begin position="359"/>
        <end position="396"/>
    </location>
</feature>
<evidence type="ECO:0000256" key="1">
    <source>
        <dbReference type="ARBA" id="ARBA00004514"/>
    </source>
</evidence>
<dbReference type="Pfam" id="PF04810">
    <property type="entry name" value="zf-Sec23_Sec24"/>
    <property type="match status" value="1"/>
</dbReference>
<feature type="non-terminal residue" evidence="6">
    <location>
        <position position="568"/>
    </location>
</feature>
<dbReference type="OrthoDB" id="49016at2759"/>
<dbReference type="SUPFAM" id="SSF81995">
    <property type="entry name" value="beta-sandwich domain of Sec23/24"/>
    <property type="match status" value="1"/>
</dbReference>
<evidence type="ECO:0000313" key="6">
    <source>
        <dbReference type="EMBL" id="NXC28184.1"/>
    </source>
</evidence>
<comment type="subcellular location">
    <subcellularLocation>
        <location evidence="1">Cytoplasm</location>
        <location evidence="1">Cytosol</location>
    </subcellularLocation>
</comment>
<organism evidence="6 7">
    <name type="scientific">Campylorhamphus procurvoides</name>
    <dbReference type="NCBI Taxonomy" id="190295"/>
    <lineage>
        <taxon>Eukaryota</taxon>
        <taxon>Metazoa</taxon>
        <taxon>Chordata</taxon>
        <taxon>Craniata</taxon>
        <taxon>Vertebrata</taxon>
        <taxon>Euteleostomi</taxon>
        <taxon>Archelosauria</taxon>
        <taxon>Archosauria</taxon>
        <taxon>Dinosauria</taxon>
        <taxon>Saurischia</taxon>
        <taxon>Theropoda</taxon>
        <taxon>Coelurosauria</taxon>
        <taxon>Aves</taxon>
        <taxon>Neognathae</taxon>
        <taxon>Neoaves</taxon>
        <taxon>Telluraves</taxon>
        <taxon>Australaves</taxon>
        <taxon>Passeriformes</taxon>
        <taxon>Dendrocolaptidae</taxon>
        <taxon>Campylorhamphus</taxon>
    </lineage>
</organism>
<feature type="region of interest" description="Disordered" evidence="3">
    <location>
        <begin position="1"/>
        <end position="266"/>
    </location>
</feature>
<comment type="caution">
    <text evidence="6">The sequence shown here is derived from an EMBL/GenBank/DDBJ whole genome shotgun (WGS) entry which is preliminary data.</text>
</comment>
<dbReference type="EMBL" id="WBMV01003292">
    <property type="protein sequence ID" value="NXC28184.1"/>
    <property type="molecule type" value="Genomic_DNA"/>
</dbReference>
<dbReference type="InterPro" id="IPR036465">
    <property type="entry name" value="vWFA_dom_sf"/>
</dbReference>
<feature type="compositionally biased region" description="Polar residues" evidence="3">
    <location>
        <begin position="116"/>
        <end position="139"/>
    </location>
</feature>
<dbReference type="GO" id="GO:0005829">
    <property type="term" value="C:cytosol"/>
    <property type="evidence" value="ECO:0007669"/>
    <property type="project" value="UniProtKB-SubCell"/>
</dbReference>
<dbReference type="GO" id="GO:0070971">
    <property type="term" value="C:endoplasmic reticulum exit site"/>
    <property type="evidence" value="ECO:0007669"/>
    <property type="project" value="TreeGrafter"/>
</dbReference>
<dbReference type="GO" id="GO:0090110">
    <property type="term" value="P:COPII-coated vesicle cargo loading"/>
    <property type="evidence" value="ECO:0007669"/>
    <property type="project" value="TreeGrafter"/>
</dbReference>
<keyword evidence="7" id="KW-1185">Reference proteome</keyword>
<feature type="compositionally biased region" description="Pro residues" evidence="3">
    <location>
        <begin position="201"/>
        <end position="220"/>
    </location>
</feature>
<dbReference type="Gene3D" id="3.40.50.410">
    <property type="entry name" value="von Willebrand factor, type A domain"/>
    <property type="match status" value="1"/>
</dbReference>
<dbReference type="SUPFAM" id="SSF53300">
    <property type="entry name" value="vWA-like"/>
    <property type="match status" value="1"/>
</dbReference>
<dbReference type="InterPro" id="IPR006895">
    <property type="entry name" value="Znf_Sec23_Sec24"/>
</dbReference>
<protein>
    <submittedName>
        <fullName evidence="6">SC24D protein</fullName>
    </submittedName>
</protein>
<proteinExistence type="inferred from homology"/>
<dbReference type="PANTHER" id="PTHR13803">
    <property type="entry name" value="SEC24-RELATED PROTEIN"/>
    <property type="match status" value="1"/>
</dbReference>
<evidence type="ECO:0000256" key="2">
    <source>
        <dbReference type="ARBA" id="ARBA00008334"/>
    </source>
</evidence>
<dbReference type="Pfam" id="PF04811">
    <property type="entry name" value="Sec23_trunk"/>
    <property type="match status" value="1"/>
</dbReference>
<evidence type="ECO:0000259" key="4">
    <source>
        <dbReference type="Pfam" id="PF04810"/>
    </source>
</evidence>
<evidence type="ECO:0000256" key="3">
    <source>
        <dbReference type="SAM" id="MobiDB-lite"/>
    </source>
</evidence>
<gene>
    <name evidence="6" type="primary">Sec24d</name>
    <name evidence="6" type="ORF">CAMPRO_R08974</name>
</gene>
<dbReference type="GO" id="GO:0006886">
    <property type="term" value="P:intracellular protein transport"/>
    <property type="evidence" value="ECO:0007669"/>
    <property type="project" value="InterPro"/>
</dbReference>
<dbReference type="GO" id="GO:0030127">
    <property type="term" value="C:COPII vesicle coat"/>
    <property type="evidence" value="ECO:0007669"/>
    <property type="project" value="InterPro"/>
</dbReference>
<dbReference type="GO" id="GO:0008270">
    <property type="term" value="F:zinc ion binding"/>
    <property type="evidence" value="ECO:0007669"/>
    <property type="project" value="InterPro"/>
</dbReference>
<dbReference type="InterPro" id="IPR006896">
    <property type="entry name" value="Sec23/24_trunk_dom"/>
</dbReference>
<comment type="similarity">
    <text evidence="2">Belongs to the SEC23/SEC24 family. SEC24 subfamily.</text>
</comment>
<dbReference type="Proteomes" id="UP000614027">
    <property type="component" value="Unassembled WGS sequence"/>
</dbReference>
<dbReference type="FunFam" id="2.30.30.380:FF:000003">
    <property type="entry name" value="SEC24 homolog D, COPII coat complex component"/>
    <property type="match status" value="1"/>
</dbReference>
<dbReference type="Gene3D" id="2.60.40.1670">
    <property type="entry name" value="beta-sandwich domain of Sec23/24"/>
    <property type="match status" value="1"/>
</dbReference>
<feature type="compositionally biased region" description="Polar residues" evidence="3">
    <location>
        <begin position="37"/>
        <end position="46"/>
    </location>
</feature>
<evidence type="ECO:0000259" key="5">
    <source>
        <dbReference type="Pfam" id="PF04811"/>
    </source>
</evidence>
<feature type="compositionally biased region" description="Pro residues" evidence="3">
    <location>
        <begin position="168"/>
        <end position="178"/>
    </location>
</feature>
<name>A0A851MLU7_9DEND</name>
<sequence length="568" mass="61144">MSQQGYVAAPPFSQAQPGIGGFGTPNSPLHYGHYGDPNSSYSTPQPGVSKPAVPFGSSAPVGPPPPGAHQFSQTSFQKGPGTPGLQPHRFQGPPPPSNTGPSYPPYSHQSPPAFPNTASASSTAQLTDQLNSMQINNYGPGTAPSPGHAASFQGPRPAPPAQQQMILPPGPQVPPPPTNSVNGLCAQPSLPPMARQGGIPGPVPPNPNLPQLPGQPPGPGYHPQQANYGPQMAGSQLSYPGAFPGGPAQLSGPPQKKLDPDSIPSPIQVIENDKAARGGQVYATNTRGQVPPLVTTDCIVQDQGHASPRYIRCTTYCFPLTSDMAKQARIPLAAVIQPFATVPPNETPLYLVNHGETGPIRCNRCKAYMCPFMQFIEGGRRYQCGFCNCINDVPSFFFQHLDHVGRRIDHYERPELSLGSYEYAATLDYCRDKKPPNPPAYIFMIDVSYRNIKSGLVKLICDELKTLLEKLPREEQEESSAIRVGFVTYNKVLHFFNVKSSLAQPQMMVVTDVSEVFVPLLDGFLVDFEESRSVIINLLDQIPELFADTNESETILAPVIQAGMEALK</sequence>